<evidence type="ECO:0000313" key="4">
    <source>
        <dbReference type="Proteomes" id="UP000294887"/>
    </source>
</evidence>
<keyword evidence="1" id="KW-1133">Transmembrane helix</keyword>
<evidence type="ECO:0000256" key="1">
    <source>
        <dbReference type="SAM" id="Phobius"/>
    </source>
</evidence>
<feature type="transmembrane region" description="Helical" evidence="1">
    <location>
        <begin position="39"/>
        <end position="59"/>
    </location>
</feature>
<keyword evidence="4" id="KW-1185">Reference proteome</keyword>
<protein>
    <submittedName>
        <fullName evidence="3">Uncharacterized protein DUF4405</fullName>
    </submittedName>
</protein>
<comment type="caution">
    <text evidence="3">The sequence shown here is derived from an EMBL/GenBank/DDBJ whole genome shotgun (WGS) entry which is preliminary data.</text>
</comment>
<accession>A0A4R1EZU3</accession>
<dbReference type="InterPro" id="IPR025517">
    <property type="entry name" value="DUF4405"/>
</dbReference>
<proteinExistence type="predicted"/>
<feature type="domain" description="Flavinylation-associated cytochrome" evidence="2">
    <location>
        <begin position="8"/>
        <end position="59"/>
    </location>
</feature>
<keyword evidence="1" id="KW-0472">Membrane</keyword>
<evidence type="ECO:0000259" key="2">
    <source>
        <dbReference type="Pfam" id="PF14358"/>
    </source>
</evidence>
<name>A0A4R1EZU3_9GAMM</name>
<dbReference type="AlphaFoldDB" id="A0A4R1EZU3"/>
<sequence length="113" mass="12640">MPRKFFAVALLVSFIAMSTSGLMMFFIEKPSFTIQMHPVHKLFGLVMIISVIGHLSFNYRSLLTYLKTKTIAIFGSVLVFLLVFLYGVAINNKVPDNIAIPMDELAGQAESHE</sequence>
<evidence type="ECO:0000313" key="3">
    <source>
        <dbReference type="EMBL" id="TCJ87436.1"/>
    </source>
</evidence>
<gene>
    <name evidence="3" type="ORF">EV695_1946</name>
</gene>
<dbReference type="RefSeq" id="WP_131905711.1">
    <property type="nucleotide sequence ID" value="NZ_BAAAFU010000004.1"/>
</dbReference>
<dbReference type="Pfam" id="PF14358">
    <property type="entry name" value="DUF4405"/>
    <property type="match status" value="1"/>
</dbReference>
<reference evidence="3 4" key="1">
    <citation type="submission" date="2019-03" db="EMBL/GenBank/DDBJ databases">
        <title>Genomic Encyclopedia of Type Strains, Phase IV (KMG-IV): sequencing the most valuable type-strain genomes for metagenomic binning, comparative biology and taxonomic classification.</title>
        <authorList>
            <person name="Goeker M."/>
        </authorList>
    </citation>
    <scope>NUCLEOTIDE SEQUENCE [LARGE SCALE GENOMIC DNA]</scope>
    <source>
        <strain evidence="3 4">DSM 24830</strain>
    </source>
</reference>
<feature type="transmembrane region" description="Helical" evidence="1">
    <location>
        <begin position="6"/>
        <end position="27"/>
    </location>
</feature>
<feature type="transmembrane region" description="Helical" evidence="1">
    <location>
        <begin position="71"/>
        <end position="90"/>
    </location>
</feature>
<keyword evidence="1" id="KW-0812">Transmembrane</keyword>
<dbReference type="Proteomes" id="UP000294887">
    <property type="component" value="Unassembled WGS sequence"/>
</dbReference>
<dbReference type="EMBL" id="SMFQ01000003">
    <property type="protein sequence ID" value="TCJ87436.1"/>
    <property type="molecule type" value="Genomic_DNA"/>
</dbReference>
<dbReference type="OrthoDB" id="1443666at2"/>
<organism evidence="3 4">
    <name type="scientific">Cocleimonas flava</name>
    <dbReference type="NCBI Taxonomy" id="634765"/>
    <lineage>
        <taxon>Bacteria</taxon>
        <taxon>Pseudomonadati</taxon>
        <taxon>Pseudomonadota</taxon>
        <taxon>Gammaproteobacteria</taxon>
        <taxon>Thiotrichales</taxon>
        <taxon>Thiotrichaceae</taxon>
        <taxon>Cocleimonas</taxon>
    </lineage>
</organism>